<dbReference type="GO" id="GO:0003743">
    <property type="term" value="F:translation initiation factor activity"/>
    <property type="evidence" value="ECO:0007669"/>
    <property type="project" value="InterPro"/>
</dbReference>
<name>A0A9W7CH76_9STRA</name>
<feature type="chain" id="PRO_5040885160" description="SUI1 domain-containing protein" evidence="4">
    <location>
        <begin position="23"/>
        <end position="164"/>
    </location>
</feature>
<keyword evidence="2" id="KW-0648">Protein biosynthesis</keyword>
<dbReference type="Pfam" id="PF01253">
    <property type="entry name" value="SUI1"/>
    <property type="match status" value="1"/>
</dbReference>
<dbReference type="EMBL" id="BRXX01000336">
    <property type="protein sequence ID" value="GMI05758.1"/>
    <property type="molecule type" value="Genomic_DNA"/>
</dbReference>
<dbReference type="AlphaFoldDB" id="A0A9W7CH76"/>
<feature type="domain" description="SUI1" evidence="5">
    <location>
        <begin position="108"/>
        <end position="162"/>
    </location>
</feature>
<proteinExistence type="predicted"/>
<feature type="compositionally biased region" description="Basic and acidic residues" evidence="3">
    <location>
        <begin position="85"/>
        <end position="95"/>
    </location>
</feature>
<dbReference type="Proteomes" id="UP001165160">
    <property type="component" value="Unassembled WGS sequence"/>
</dbReference>
<reference evidence="7" key="1">
    <citation type="journal article" date="2023" name="Commun. Biol.">
        <title>Genome analysis of Parmales, the sister group of diatoms, reveals the evolutionary specialization of diatoms from phago-mixotrophs to photoautotrophs.</title>
        <authorList>
            <person name="Ban H."/>
            <person name="Sato S."/>
            <person name="Yoshikawa S."/>
            <person name="Yamada K."/>
            <person name="Nakamura Y."/>
            <person name="Ichinomiya M."/>
            <person name="Sato N."/>
            <person name="Blanc-Mathieu R."/>
            <person name="Endo H."/>
            <person name="Kuwata A."/>
            <person name="Ogata H."/>
        </authorList>
    </citation>
    <scope>NUCLEOTIDE SEQUENCE [LARGE SCALE GENOMIC DNA]</scope>
    <source>
        <strain evidence="7">NIES 3699</strain>
    </source>
</reference>
<evidence type="ECO:0000259" key="5">
    <source>
        <dbReference type="PROSITE" id="PS50296"/>
    </source>
</evidence>
<dbReference type="SUPFAM" id="SSF55159">
    <property type="entry name" value="eIF1-like"/>
    <property type="match status" value="1"/>
</dbReference>
<feature type="signal peptide" evidence="4">
    <location>
        <begin position="1"/>
        <end position="22"/>
    </location>
</feature>
<gene>
    <name evidence="6" type="ORF">TrVE_jg9427</name>
</gene>
<dbReference type="Gene3D" id="3.30.780.10">
    <property type="entry name" value="SUI1-like domain"/>
    <property type="match status" value="1"/>
</dbReference>
<dbReference type="InterPro" id="IPR005872">
    <property type="entry name" value="SUI1_arc_bac"/>
</dbReference>
<dbReference type="GO" id="GO:0006417">
    <property type="term" value="P:regulation of translation"/>
    <property type="evidence" value="ECO:0007669"/>
    <property type="project" value="UniProtKB-KW"/>
</dbReference>
<feature type="region of interest" description="Disordered" evidence="3">
    <location>
        <begin position="60"/>
        <end position="105"/>
    </location>
</feature>
<comment type="caution">
    <text evidence="6">The sequence shown here is derived from an EMBL/GenBank/DDBJ whole genome shotgun (WGS) entry which is preliminary data.</text>
</comment>
<evidence type="ECO:0000313" key="7">
    <source>
        <dbReference type="Proteomes" id="UP001165160"/>
    </source>
</evidence>
<organism evidence="6 7">
    <name type="scientific">Triparma verrucosa</name>
    <dbReference type="NCBI Taxonomy" id="1606542"/>
    <lineage>
        <taxon>Eukaryota</taxon>
        <taxon>Sar</taxon>
        <taxon>Stramenopiles</taxon>
        <taxon>Ochrophyta</taxon>
        <taxon>Bolidophyceae</taxon>
        <taxon>Parmales</taxon>
        <taxon>Triparmaceae</taxon>
        <taxon>Triparma</taxon>
    </lineage>
</organism>
<evidence type="ECO:0000256" key="1">
    <source>
        <dbReference type="ARBA" id="ARBA00022845"/>
    </source>
</evidence>
<dbReference type="InterPro" id="IPR001950">
    <property type="entry name" value="SUI1"/>
</dbReference>
<sequence length="164" mass="16540">MKLAFMLIVWLVLGLKVTGIAGFAASNAGNRPKKIKIDITGGISSSVNADGGGKVVWDGSGGGGDLRKDSAGSGGSKSKKGAKGAKKERIAKQRGGDVGGGMSVKAAKRGGKTVTIISGANKLEGGLNTLKMLKSKLATGGTHVDNCIEVQGDHVDKVKKLLGL</sequence>
<evidence type="ECO:0000256" key="2">
    <source>
        <dbReference type="ARBA" id="ARBA00022917"/>
    </source>
</evidence>
<keyword evidence="7" id="KW-1185">Reference proteome</keyword>
<keyword evidence="1" id="KW-0810">Translation regulation</keyword>
<dbReference type="PROSITE" id="PS50296">
    <property type="entry name" value="SUI1"/>
    <property type="match status" value="1"/>
</dbReference>
<dbReference type="InterPro" id="IPR036877">
    <property type="entry name" value="SUI1_dom_sf"/>
</dbReference>
<protein>
    <recommendedName>
        <fullName evidence="5">SUI1 domain-containing protein</fullName>
    </recommendedName>
</protein>
<accession>A0A9W7CH76</accession>
<evidence type="ECO:0000256" key="4">
    <source>
        <dbReference type="SAM" id="SignalP"/>
    </source>
</evidence>
<evidence type="ECO:0000256" key="3">
    <source>
        <dbReference type="SAM" id="MobiDB-lite"/>
    </source>
</evidence>
<keyword evidence="4" id="KW-0732">Signal</keyword>
<dbReference type="CDD" id="cd11567">
    <property type="entry name" value="YciH_like"/>
    <property type="match status" value="1"/>
</dbReference>
<evidence type="ECO:0000313" key="6">
    <source>
        <dbReference type="EMBL" id="GMI05758.1"/>
    </source>
</evidence>